<reference evidence="1 2" key="1">
    <citation type="submission" date="2024-06" db="EMBL/GenBank/DDBJ databases">
        <title>The draft genome of Grus japonensis, version 3.</title>
        <authorList>
            <person name="Nabeshima K."/>
            <person name="Suzuki S."/>
            <person name="Onuma M."/>
        </authorList>
    </citation>
    <scope>NUCLEOTIDE SEQUENCE [LARGE SCALE GENOMIC DNA]</scope>
    <source>
        <strain evidence="1 2">451A</strain>
    </source>
</reference>
<name>A0ABC9VRB5_GRUJA</name>
<dbReference type="AlphaFoldDB" id="A0ABC9VRB5"/>
<comment type="caution">
    <text evidence="1">The sequence shown here is derived from an EMBL/GenBank/DDBJ whole genome shotgun (WGS) entry which is preliminary data.</text>
</comment>
<accession>A0ABC9VRB5</accession>
<dbReference type="Proteomes" id="UP001623348">
    <property type="component" value="Unassembled WGS sequence"/>
</dbReference>
<evidence type="ECO:0000313" key="2">
    <source>
        <dbReference type="Proteomes" id="UP001623348"/>
    </source>
</evidence>
<organism evidence="1 2">
    <name type="scientific">Grus japonensis</name>
    <name type="common">Japanese crane</name>
    <name type="synonym">Red-crowned crane</name>
    <dbReference type="NCBI Taxonomy" id="30415"/>
    <lineage>
        <taxon>Eukaryota</taxon>
        <taxon>Metazoa</taxon>
        <taxon>Chordata</taxon>
        <taxon>Craniata</taxon>
        <taxon>Vertebrata</taxon>
        <taxon>Euteleostomi</taxon>
        <taxon>Archelosauria</taxon>
        <taxon>Archosauria</taxon>
        <taxon>Dinosauria</taxon>
        <taxon>Saurischia</taxon>
        <taxon>Theropoda</taxon>
        <taxon>Coelurosauria</taxon>
        <taxon>Aves</taxon>
        <taxon>Neognathae</taxon>
        <taxon>Neoaves</taxon>
        <taxon>Gruiformes</taxon>
        <taxon>Gruidae</taxon>
        <taxon>Grus</taxon>
    </lineage>
</organism>
<gene>
    <name evidence="1" type="ORF">GRJ2_000039700</name>
</gene>
<proteinExistence type="predicted"/>
<sequence>MLKGIAVIQRDLGSLEEWTSKNLLKIHKDTSKVLHLQRENPLQLYRFGTVWLESSFVEQDLEVLADRLKELYKAKQSPMLRFWVVKNHGMKIEDGGDRGRKLFSDSIGWTSPRSLFLTLDENGKPVSEVSSTMTGLI</sequence>
<keyword evidence="2" id="KW-1185">Reference proteome</keyword>
<evidence type="ECO:0000313" key="1">
    <source>
        <dbReference type="EMBL" id="GAB0175745.1"/>
    </source>
</evidence>
<dbReference type="EMBL" id="BAAFJT010000001">
    <property type="protein sequence ID" value="GAB0175745.1"/>
    <property type="molecule type" value="Genomic_DNA"/>
</dbReference>
<protein>
    <submittedName>
        <fullName evidence="1">Uncharacterized protein</fullName>
    </submittedName>
</protein>